<feature type="domain" description="HD" evidence="1">
    <location>
        <begin position="20"/>
        <end position="109"/>
    </location>
</feature>
<organism evidence="2 3">
    <name type="scientific">Caloramator mitchellensis</name>
    <dbReference type="NCBI Taxonomy" id="908809"/>
    <lineage>
        <taxon>Bacteria</taxon>
        <taxon>Bacillati</taxon>
        <taxon>Bacillota</taxon>
        <taxon>Clostridia</taxon>
        <taxon>Eubacteriales</taxon>
        <taxon>Clostridiaceae</taxon>
        <taxon>Caloramator</taxon>
    </lineage>
</organism>
<protein>
    <submittedName>
        <fullName evidence="2">Ribonuclease Y</fullName>
    </submittedName>
</protein>
<evidence type="ECO:0000259" key="1">
    <source>
        <dbReference type="Pfam" id="PF01966"/>
    </source>
</evidence>
<dbReference type="EMBL" id="LKHP01000001">
    <property type="protein sequence ID" value="KRQ88043.1"/>
    <property type="molecule type" value="Genomic_DNA"/>
</dbReference>
<dbReference type="PATRIC" id="fig|908809.3.peg.210"/>
<dbReference type="InterPro" id="IPR006675">
    <property type="entry name" value="HDIG_dom"/>
</dbReference>
<accession>A0A0R3JWW3</accession>
<dbReference type="SUPFAM" id="SSF109604">
    <property type="entry name" value="HD-domain/PDEase-like"/>
    <property type="match status" value="1"/>
</dbReference>
<comment type="caution">
    <text evidence="2">The sequence shown here is derived from an EMBL/GenBank/DDBJ whole genome shotgun (WGS) entry which is preliminary data.</text>
</comment>
<dbReference type="STRING" id="908809.ABG79_00209"/>
<name>A0A0R3JWW3_CALMK</name>
<evidence type="ECO:0000313" key="3">
    <source>
        <dbReference type="Proteomes" id="UP000052015"/>
    </source>
</evidence>
<dbReference type="Gene3D" id="1.10.3210.10">
    <property type="entry name" value="Hypothetical protein af1432"/>
    <property type="match status" value="1"/>
</dbReference>
<dbReference type="Proteomes" id="UP000052015">
    <property type="component" value="Unassembled WGS sequence"/>
</dbReference>
<dbReference type="NCBIfam" id="TIGR00277">
    <property type="entry name" value="HDIG"/>
    <property type="match status" value="1"/>
</dbReference>
<dbReference type="PANTHER" id="PTHR38659">
    <property type="entry name" value="METAL-DEPENDENT PHOSPHOHYDROLASE"/>
    <property type="match status" value="1"/>
</dbReference>
<dbReference type="AlphaFoldDB" id="A0A0R3JWW3"/>
<dbReference type="InterPro" id="IPR006674">
    <property type="entry name" value="HD_domain"/>
</dbReference>
<gene>
    <name evidence="2" type="primary">rny_1</name>
    <name evidence="2" type="ORF">ABG79_00209</name>
</gene>
<evidence type="ECO:0000313" key="2">
    <source>
        <dbReference type="EMBL" id="KRQ88043.1"/>
    </source>
</evidence>
<dbReference type="RefSeq" id="WP_057976197.1">
    <property type="nucleotide sequence ID" value="NZ_LKHP01000001.1"/>
</dbReference>
<dbReference type="Pfam" id="PF01966">
    <property type="entry name" value="HD"/>
    <property type="match status" value="1"/>
</dbReference>
<dbReference type="OrthoDB" id="9801160at2"/>
<reference evidence="2 3" key="1">
    <citation type="submission" date="2015-09" db="EMBL/GenBank/DDBJ databases">
        <title>Draft genome sequence of a Caloramator mitchellensis, a moderate thermophile from the Great Artesian Basin of Australia.</title>
        <authorList>
            <person name="Patel B.K."/>
        </authorList>
    </citation>
    <scope>NUCLEOTIDE SEQUENCE [LARGE SCALE GENOMIC DNA]</scope>
    <source>
        <strain evidence="2 3">VF08</strain>
    </source>
</reference>
<dbReference type="PANTHER" id="PTHR38659:SF1">
    <property type="entry name" value="METAL DEPENDENT PHOSPHOHYDROLASE"/>
    <property type="match status" value="1"/>
</dbReference>
<sequence length="183" mass="20484">MERQVALQHVLERVKNTNLINHMMAVEAVMKGLAKRLKQEEDKWGICGLVHDIDYEETAEDPHRHSILGAEILASLGYPEDVVYAVKVHNEIHGIPRISILDKALWAADPVTGLITASALVMPDKKLQNVTVESVLKKMKKKDFAKGANREQIKSIEEIGIKLEEFIDIALSEMKLIATEIGL</sequence>
<keyword evidence="3" id="KW-1185">Reference proteome</keyword>
<proteinExistence type="predicted"/>